<comment type="caution">
    <text evidence="1">The sequence shown here is derived from an EMBL/GenBank/DDBJ whole genome shotgun (WGS) entry which is preliminary data.</text>
</comment>
<dbReference type="Proteomes" id="UP000887116">
    <property type="component" value="Unassembled WGS sequence"/>
</dbReference>
<reference evidence="1" key="1">
    <citation type="submission" date="2020-07" db="EMBL/GenBank/DDBJ databases">
        <title>Multicomponent nature underlies the extraordinary mechanical properties of spider dragline silk.</title>
        <authorList>
            <person name="Kono N."/>
            <person name="Nakamura H."/>
            <person name="Mori M."/>
            <person name="Yoshida Y."/>
            <person name="Ohtoshi R."/>
            <person name="Malay A.D."/>
            <person name="Moran D.A.P."/>
            <person name="Tomita M."/>
            <person name="Numata K."/>
            <person name="Arakawa K."/>
        </authorList>
    </citation>
    <scope>NUCLEOTIDE SEQUENCE</scope>
</reference>
<keyword evidence="2" id="KW-1185">Reference proteome</keyword>
<dbReference type="AlphaFoldDB" id="A0A8X6IDI3"/>
<sequence length="81" mass="8958">MCCSYRGGEGVSRLPFVDETPIAEKILLTAVIGETHNQRERCNNTPAHANPERIQTCSKVCLNTAFSSASLFAINLLFNRM</sequence>
<dbReference type="OrthoDB" id="10553292at2759"/>
<proteinExistence type="predicted"/>
<gene>
    <name evidence="1" type="ORF">TNCT_537131</name>
</gene>
<protein>
    <submittedName>
        <fullName evidence="1">Uncharacterized protein</fullName>
    </submittedName>
</protein>
<evidence type="ECO:0000313" key="1">
    <source>
        <dbReference type="EMBL" id="GFQ92387.1"/>
    </source>
</evidence>
<name>A0A8X6IDI3_TRICU</name>
<evidence type="ECO:0000313" key="2">
    <source>
        <dbReference type="Proteomes" id="UP000887116"/>
    </source>
</evidence>
<accession>A0A8X6IDI3</accession>
<dbReference type="EMBL" id="BMAO01033873">
    <property type="protein sequence ID" value="GFQ92387.1"/>
    <property type="molecule type" value="Genomic_DNA"/>
</dbReference>
<organism evidence="1 2">
    <name type="scientific">Trichonephila clavata</name>
    <name type="common">Joro spider</name>
    <name type="synonym">Nephila clavata</name>
    <dbReference type="NCBI Taxonomy" id="2740835"/>
    <lineage>
        <taxon>Eukaryota</taxon>
        <taxon>Metazoa</taxon>
        <taxon>Ecdysozoa</taxon>
        <taxon>Arthropoda</taxon>
        <taxon>Chelicerata</taxon>
        <taxon>Arachnida</taxon>
        <taxon>Araneae</taxon>
        <taxon>Araneomorphae</taxon>
        <taxon>Entelegynae</taxon>
        <taxon>Araneoidea</taxon>
        <taxon>Nephilidae</taxon>
        <taxon>Trichonephila</taxon>
    </lineage>
</organism>